<accession>A0A9P7UZ95</accession>
<evidence type="ECO:0000313" key="4">
    <source>
        <dbReference type="EMBL" id="KAG7097338.1"/>
    </source>
</evidence>
<dbReference type="OrthoDB" id="284184at2759"/>
<dbReference type="GO" id="GO:0016787">
    <property type="term" value="F:hydrolase activity"/>
    <property type="evidence" value="ECO:0007669"/>
    <property type="project" value="UniProtKB-KW"/>
</dbReference>
<reference evidence="4" key="1">
    <citation type="journal article" date="2021" name="Genome Biol. Evol.">
        <title>The assembled and annotated genome of the fairy-ring fungus Marasmius oreades.</title>
        <authorList>
            <person name="Hiltunen M."/>
            <person name="Ament-Velasquez S.L."/>
            <person name="Johannesson H."/>
        </authorList>
    </citation>
    <scope>NUCLEOTIDE SEQUENCE</scope>
    <source>
        <strain evidence="4">03SP1</strain>
    </source>
</reference>
<dbReference type="SUPFAM" id="SSF53474">
    <property type="entry name" value="alpha/beta-Hydrolases"/>
    <property type="match status" value="1"/>
</dbReference>
<proteinExistence type="inferred from homology"/>
<dbReference type="Proteomes" id="UP001049176">
    <property type="component" value="Chromosome 2"/>
</dbReference>
<dbReference type="Gene3D" id="3.40.50.1820">
    <property type="entry name" value="alpha/beta hydrolase"/>
    <property type="match status" value="1"/>
</dbReference>
<dbReference type="PANTHER" id="PTHR43329">
    <property type="entry name" value="EPOXIDE HYDROLASE"/>
    <property type="match status" value="1"/>
</dbReference>
<comment type="similarity">
    <text evidence="2">Belongs to the AB hydrolase superfamily. Epoxide hydrolase family.</text>
</comment>
<organism evidence="4 5">
    <name type="scientific">Marasmius oreades</name>
    <name type="common">fairy-ring Marasmius</name>
    <dbReference type="NCBI Taxonomy" id="181124"/>
    <lineage>
        <taxon>Eukaryota</taxon>
        <taxon>Fungi</taxon>
        <taxon>Dikarya</taxon>
        <taxon>Basidiomycota</taxon>
        <taxon>Agaricomycotina</taxon>
        <taxon>Agaricomycetes</taxon>
        <taxon>Agaricomycetidae</taxon>
        <taxon>Agaricales</taxon>
        <taxon>Marasmiineae</taxon>
        <taxon>Marasmiaceae</taxon>
        <taxon>Marasmius</taxon>
    </lineage>
</organism>
<protein>
    <recommendedName>
        <fullName evidence="3">AB hydrolase-1 domain-containing protein</fullName>
    </recommendedName>
</protein>
<dbReference type="AlphaFoldDB" id="A0A9P7UZ95"/>
<gene>
    <name evidence="4" type="ORF">E1B28_004695</name>
</gene>
<dbReference type="EMBL" id="CM032182">
    <property type="protein sequence ID" value="KAG7097338.1"/>
    <property type="molecule type" value="Genomic_DNA"/>
</dbReference>
<dbReference type="InterPro" id="IPR029058">
    <property type="entry name" value="AB_hydrolase_fold"/>
</dbReference>
<comment type="caution">
    <text evidence="4">The sequence shown here is derived from an EMBL/GenBank/DDBJ whole genome shotgun (WGS) entry which is preliminary data.</text>
</comment>
<keyword evidence="5" id="KW-1185">Reference proteome</keyword>
<evidence type="ECO:0000256" key="2">
    <source>
        <dbReference type="ARBA" id="ARBA00038334"/>
    </source>
</evidence>
<name>A0A9P7UZ95_9AGAR</name>
<dbReference type="GeneID" id="66073771"/>
<dbReference type="PRINTS" id="PR00111">
    <property type="entry name" value="ABHYDROLASE"/>
</dbReference>
<evidence type="ECO:0000313" key="5">
    <source>
        <dbReference type="Proteomes" id="UP001049176"/>
    </source>
</evidence>
<dbReference type="PRINTS" id="PR00412">
    <property type="entry name" value="EPOXHYDRLASE"/>
</dbReference>
<keyword evidence="1" id="KW-0378">Hydrolase</keyword>
<dbReference type="InterPro" id="IPR000073">
    <property type="entry name" value="AB_hydrolase_1"/>
</dbReference>
<dbReference type="InterPro" id="IPR000639">
    <property type="entry name" value="Epox_hydrolase-like"/>
</dbReference>
<evidence type="ECO:0000259" key="3">
    <source>
        <dbReference type="Pfam" id="PF00561"/>
    </source>
</evidence>
<dbReference type="RefSeq" id="XP_043013808.1">
    <property type="nucleotide sequence ID" value="XM_043149204.1"/>
</dbReference>
<dbReference type="Pfam" id="PF00561">
    <property type="entry name" value="Abhydrolase_1"/>
    <property type="match status" value="1"/>
</dbReference>
<evidence type="ECO:0000256" key="1">
    <source>
        <dbReference type="ARBA" id="ARBA00022801"/>
    </source>
</evidence>
<feature type="domain" description="AB hydrolase-1" evidence="3">
    <location>
        <begin position="37"/>
        <end position="311"/>
    </location>
</feature>
<sequence length="336" mass="38241">MDPLDPRSFNHRTETLNTGRRYHFVDQIPDNYSSRTPALLCIHGFPDFWYGWRHQIRPWVQRGCRVVVPDMLGYGGTEKPEDASEYTTKKLCSDLSALLDNLGIRKAVVIGHDWGAFTAARFALWHPNRLLALIILSVPYTPPSPVYTPVEDVAKRAPDLAYMMFFNDKRSTLIIESNLDTFVRFVYKHPRAKTGLSLASIGTTGLSNPFKGLEIPDENVVLSRPEFDIILKELQMGMNGPLNYYRTAELRHDEERDAGLPADLRADLPVLFIWGSLDKTTTKAVINKAHKFIPRIQDVALEGRGHWLMVEAKDEITEKVITWLEGLMEKPPNGRL</sequence>
<dbReference type="KEGG" id="more:E1B28_004695"/>